<feature type="region of interest" description="Disordered" evidence="1">
    <location>
        <begin position="1"/>
        <end position="20"/>
    </location>
</feature>
<protein>
    <submittedName>
        <fullName evidence="2">Uncharacterized protein</fullName>
    </submittedName>
</protein>
<proteinExistence type="predicted"/>
<gene>
    <name evidence="2" type="ORF">HID58_069958</name>
</gene>
<name>A0ABQ7YXG2_BRANA</name>
<organism evidence="2 3">
    <name type="scientific">Brassica napus</name>
    <name type="common">Rape</name>
    <dbReference type="NCBI Taxonomy" id="3708"/>
    <lineage>
        <taxon>Eukaryota</taxon>
        <taxon>Viridiplantae</taxon>
        <taxon>Streptophyta</taxon>
        <taxon>Embryophyta</taxon>
        <taxon>Tracheophyta</taxon>
        <taxon>Spermatophyta</taxon>
        <taxon>Magnoliopsida</taxon>
        <taxon>eudicotyledons</taxon>
        <taxon>Gunneridae</taxon>
        <taxon>Pentapetalae</taxon>
        <taxon>rosids</taxon>
        <taxon>malvids</taxon>
        <taxon>Brassicales</taxon>
        <taxon>Brassicaceae</taxon>
        <taxon>Brassiceae</taxon>
        <taxon>Brassica</taxon>
    </lineage>
</organism>
<evidence type="ECO:0000256" key="1">
    <source>
        <dbReference type="SAM" id="MobiDB-lite"/>
    </source>
</evidence>
<evidence type="ECO:0000313" key="3">
    <source>
        <dbReference type="Proteomes" id="UP000824890"/>
    </source>
</evidence>
<dbReference type="Proteomes" id="UP000824890">
    <property type="component" value="Unassembled WGS sequence"/>
</dbReference>
<keyword evidence="3" id="KW-1185">Reference proteome</keyword>
<reference evidence="2 3" key="1">
    <citation type="submission" date="2021-05" db="EMBL/GenBank/DDBJ databases">
        <title>Genome Assembly of Synthetic Allotetraploid Brassica napus Reveals Homoeologous Exchanges between Subgenomes.</title>
        <authorList>
            <person name="Davis J.T."/>
        </authorList>
    </citation>
    <scope>NUCLEOTIDE SEQUENCE [LARGE SCALE GENOMIC DNA]</scope>
    <source>
        <strain evidence="3">cv. Da-Ae</strain>
        <tissue evidence="2">Seedling</tissue>
    </source>
</reference>
<accession>A0ABQ7YXG2</accession>
<evidence type="ECO:0000313" key="2">
    <source>
        <dbReference type="EMBL" id="KAH0872596.1"/>
    </source>
</evidence>
<sequence>MKAHRRRVSSGEGRRVGFDGSGGDLGIVSMILFVRKSPGENDGDRVTRVSRRSGSQHVASMCVSRRVAKGGAVRLMG</sequence>
<dbReference type="EMBL" id="JAGKQM010000016">
    <property type="protein sequence ID" value="KAH0872596.1"/>
    <property type="molecule type" value="Genomic_DNA"/>
</dbReference>
<comment type="caution">
    <text evidence="2">The sequence shown here is derived from an EMBL/GenBank/DDBJ whole genome shotgun (WGS) entry which is preliminary data.</text>
</comment>